<evidence type="ECO:0000259" key="1">
    <source>
        <dbReference type="Pfam" id="PF13581"/>
    </source>
</evidence>
<protein>
    <submittedName>
        <fullName evidence="2">ATP-binding protein</fullName>
    </submittedName>
</protein>
<evidence type="ECO:0000313" key="2">
    <source>
        <dbReference type="EMBL" id="RQH44330.1"/>
    </source>
</evidence>
<dbReference type="Pfam" id="PF13581">
    <property type="entry name" value="HATPase_c_2"/>
    <property type="match status" value="1"/>
</dbReference>
<dbReference type="RefSeq" id="WP_124147333.1">
    <property type="nucleotide sequence ID" value="NZ_CAWOKI010000256.1"/>
</dbReference>
<dbReference type="InterPro" id="IPR036890">
    <property type="entry name" value="HATPase_C_sf"/>
</dbReference>
<organism evidence="2 3">
    <name type="scientific">Okeania hirsuta</name>
    <dbReference type="NCBI Taxonomy" id="1458930"/>
    <lineage>
        <taxon>Bacteria</taxon>
        <taxon>Bacillati</taxon>
        <taxon>Cyanobacteriota</taxon>
        <taxon>Cyanophyceae</taxon>
        <taxon>Oscillatoriophycideae</taxon>
        <taxon>Oscillatoriales</taxon>
        <taxon>Microcoleaceae</taxon>
        <taxon>Okeania</taxon>
    </lineage>
</organism>
<dbReference type="AlphaFoldDB" id="A0A3N6PE93"/>
<evidence type="ECO:0000313" key="3">
    <source>
        <dbReference type="Proteomes" id="UP000269154"/>
    </source>
</evidence>
<dbReference type="Gene3D" id="3.30.565.10">
    <property type="entry name" value="Histidine kinase-like ATPase, C-terminal domain"/>
    <property type="match status" value="1"/>
</dbReference>
<feature type="domain" description="Histidine kinase/HSP90-like ATPase" evidence="1">
    <location>
        <begin position="21"/>
        <end position="146"/>
    </location>
</feature>
<keyword evidence="2" id="KW-0547">Nucleotide-binding</keyword>
<reference evidence="2 3" key="1">
    <citation type="journal article" date="2018" name="ACS Chem. Biol.">
        <title>Ketoreductase domain dysfunction expands chemodiversity: malyngamide biosynthesis in the cyanobacterium Okeania hirsuta.</title>
        <authorList>
            <person name="Moss N.A."/>
            <person name="Leao T."/>
            <person name="Rankin M."/>
            <person name="McCullough T.M."/>
            <person name="Qu P."/>
            <person name="Korobeynikov A."/>
            <person name="Smith J.L."/>
            <person name="Gerwick L."/>
            <person name="Gerwick W.H."/>
        </authorList>
    </citation>
    <scope>NUCLEOTIDE SEQUENCE [LARGE SCALE GENOMIC DNA]</scope>
    <source>
        <strain evidence="2 3">PAB10Feb10-1</strain>
    </source>
</reference>
<dbReference type="EMBL" id="RCBY01000053">
    <property type="protein sequence ID" value="RQH44330.1"/>
    <property type="molecule type" value="Genomic_DNA"/>
</dbReference>
<dbReference type="OrthoDB" id="424943at2"/>
<name>A0A3N6PE93_9CYAN</name>
<dbReference type="SUPFAM" id="SSF55874">
    <property type="entry name" value="ATPase domain of HSP90 chaperone/DNA topoisomerase II/histidine kinase"/>
    <property type="match status" value="1"/>
</dbReference>
<gene>
    <name evidence="2" type="ORF">D5R40_11720</name>
</gene>
<dbReference type="InterPro" id="IPR003594">
    <property type="entry name" value="HATPase_dom"/>
</dbReference>
<comment type="caution">
    <text evidence="2">The sequence shown here is derived from an EMBL/GenBank/DDBJ whole genome shotgun (WGS) entry which is preliminary data.</text>
</comment>
<proteinExistence type="predicted"/>
<keyword evidence="2" id="KW-0067">ATP-binding</keyword>
<dbReference type="GO" id="GO:0005524">
    <property type="term" value="F:ATP binding"/>
    <property type="evidence" value="ECO:0007669"/>
    <property type="project" value="UniProtKB-KW"/>
</dbReference>
<accession>A0A3N6PE93</accession>
<keyword evidence="3" id="KW-1185">Reference proteome</keyword>
<dbReference type="CDD" id="cd16936">
    <property type="entry name" value="HATPase_RsbW-like"/>
    <property type="match status" value="1"/>
</dbReference>
<sequence length="164" mass="18768">MNKVKGSDKLPTKHSAFLQVSSDLRENDKVLSWFEQLYQAAIPKTVWLQCELALAEGFTNAARHAHRDLSRETLIDIEVTIFSDHTEIRIWDCGPPFDLEEWLKAQPAQTDMFAPGGRGIKLMYAIADNISYTRSTSENRNCLLISKDYWPYPKEQNQTSDSNS</sequence>
<dbReference type="Proteomes" id="UP000269154">
    <property type="component" value="Unassembled WGS sequence"/>
</dbReference>